<evidence type="ECO:0000313" key="1">
    <source>
        <dbReference type="EMBL" id="SDL01946.1"/>
    </source>
</evidence>
<gene>
    <name evidence="1" type="ORF">SAMN05421806_11695</name>
</gene>
<keyword evidence="2" id="KW-1185">Reference proteome</keyword>
<organism evidence="1 2">
    <name type="scientific">Streptomyces indicus</name>
    <dbReference type="NCBI Taxonomy" id="417292"/>
    <lineage>
        <taxon>Bacteria</taxon>
        <taxon>Bacillati</taxon>
        <taxon>Actinomycetota</taxon>
        <taxon>Actinomycetes</taxon>
        <taxon>Kitasatosporales</taxon>
        <taxon>Streptomycetaceae</taxon>
        <taxon>Streptomyces</taxon>
    </lineage>
</organism>
<protein>
    <submittedName>
        <fullName evidence="1">Uncharacterized protein</fullName>
    </submittedName>
</protein>
<dbReference type="AlphaFoldDB" id="A0A1G9GMQ9"/>
<dbReference type="Proteomes" id="UP000199155">
    <property type="component" value="Unassembled WGS sequence"/>
</dbReference>
<evidence type="ECO:0000313" key="2">
    <source>
        <dbReference type="Proteomes" id="UP000199155"/>
    </source>
</evidence>
<reference evidence="1 2" key="1">
    <citation type="submission" date="2016-10" db="EMBL/GenBank/DDBJ databases">
        <authorList>
            <person name="de Groot N.N."/>
        </authorList>
    </citation>
    <scope>NUCLEOTIDE SEQUENCE [LARGE SCALE GENOMIC DNA]</scope>
    <source>
        <strain evidence="1 2">CGMCC 4.5727</strain>
    </source>
</reference>
<proteinExistence type="predicted"/>
<sequence>MWLGLVFPEPHLPVPASGPLAGSLLRDDPPTPAVHDVFRIDWQVFRHTLARLPAARAPWLREITENLTQHMRTGLL</sequence>
<name>A0A1G9GMQ9_9ACTN</name>
<dbReference type="EMBL" id="FNFF01000016">
    <property type="protein sequence ID" value="SDL01946.1"/>
    <property type="molecule type" value="Genomic_DNA"/>
</dbReference>
<accession>A0A1G9GMQ9</accession>